<dbReference type="AlphaFoldDB" id="A0A5C6CIY1"/>
<feature type="transmembrane region" description="Helical" evidence="5">
    <location>
        <begin position="90"/>
        <end position="112"/>
    </location>
</feature>
<evidence type="ECO:0000256" key="5">
    <source>
        <dbReference type="SAM" id="Phobius"/>
    </source>
</evidence>
<feature type="domain" description="Bacterial type II secretion system protein E" evidence="6">
    <location>
        <begin position="247"/>
        <end position="630"/>
    </location>
</feature>
<evidence type="ECO:0000256" key="4">
    <source>
        <dbReference type="SAM" id="MobiDB-lite"/>
    </source>
</evidence>
<dbReference type="GO" id="GO:0005524">
    <property type="term" value="F:ATP binding"/>
    <property type="evidence" value="ECO:0007669"/>
    <property type="project" value="UniProtKB-KW"/>
</dbReference>
<protein>
    <submittedName>
        <fullName evidence="7">Type II secretion system protein E</fullName>
    </submittedName>
</protein>
<keyword evidence="2" id="KW-0547">Nucleotide-binding</keyword>
<feature type="region of interest" description="Disordered" evidence="4">
    <location>
        <begin position="50"/>
        <end position="78"/>
    </location>
</feature>
<dbReference type="Pfam" id="PF00437">
    <property type="entry name" value="T2SSE"/>
    <property type="match status" value="1"/>
</dbReference>
<name>A0A5C6CIY1_9BACT</name>
<accession>A0A5C6CIY1</accession>
<dbReference type="EMBL" id="SJPS01000005">
    <property type="protein sequence ID" value="TWU24540.1"/>
    <property type="molecule type" value="Genomic_DNA"/>
</dbReference>
<evidence type="ECO:0000256" key="3">
    <source>
        <dbReference type="ARBA" id="ARBA00022840"/>
    </source>
</evidence>
<dbReference type="Gene3D" id="3.30.450.90">
    <property type="match status" value="1"/>
</dbReference>
<dbReference type="SUPFAM" id="SSF52540">
    <property type="entry name" value="P-loop containing nucleoside triphosphate hydrolases"/>
    <property type="match status" value="1"/>
</dbReference>
<evidence type="ECO:0000259" key="6">
    <source>
        <dbReference type="Pfam" id="PF00437"/>
    </source>
</evidence>
<feature type="transmembrane region" description="Helical" evidence="5">
    <location>
        <begin position="133"/>
        <end position="151"/>
    </location>
</feature>
<dbReference type="InterPro" id="IPR027417">
    <property type="entry name" value="P-loop_NTPase"/>
</dbReference>
<keyword evidence="3" id="KW-0067">ATP-binding</keyword>
<dbReference type="PANTHER" id="PTHR30258">
    <property type="entry name" value="TYPE II SECRETION SYSTEM PROTEIN GSPE-RELATED"/>
    <property type="match status" value="1"/>
</dbReference>
<dbReference type="RefSeq" id="WP_146451780.1">
    <property type="nucleotide sequence ID" value="NZ_SJPS01000005.1"/>
</dbReference>
<comment type="similarity">
    <text evidence="1">Belongs to the GSP E family.</text>
</comment>
<evidence type="ECO:0000256" key="2">
    <source>
        <dbReference type="ARBA" id="ARBA00022741"/>
    </source>
</evidence>
<evidence type="ECO:0000256" key="1">
    <source>
        <dbReference type="ARBA" id="ARBA00006611"/>
    </source>
</evidence>
<dbReference type="PANTHER" id="PTHR30258:SF2">
    <property type="entry name" value="COMG OPERON PROTEIN 1"/>
    <property type="match status" value="1"/>
</dbReference>
<keyword evidence="5" id="KW-1133">Transmembrane helix</keyword>
<reference evidence="7 8" key="1">
    <citation type="submission" date="2019-02" db="EMBL/GenBank/DDBJ databases">
        <title>Deep-cultivation of Planctomycetes and their phenomic and genomic characterization uncovers novel biology.</title>
        <authorList>
            <person name="Wiegand S."/>
            <person name="Jogler M."/>
            <person name="Boedeker C."/>
            <person name="Pinto D."/>
            <person name="Vollmers J."/>
            <person name="Rivas-Marin E."/>
            <person name="Kohn T."/>
            <person name="Peeters S.H."/>
            <person name="Heuer A."/>
            <person name="Rast P."/>
            <person name="Oberbeckmann S."/>
            <person name="Bunk B."/>
            <person name="Jeske O."/>
            <person name="Meyerdierks A."/>
            <person name="Storesund J.E."/>
            <person name="Kallscheuer N."/>
            <person name="Luecker S."/>
            <person name="Lage O.M."/>
            <person name="Pohl T."/>
            <person name="Merkel B.J."/>
            <person name="Hornburger P."/>
            <person name="Mueller R.-W."/>
            <person name="Bruemmer F."/>
            <person name="Labrenz M."/>
            <person name="Spormann A.M."/>
            <person name="Op Den Camp H."/>
            <person name="Overmann J."/>
            <person name="Amann R."/>
            <person name="Jetten M.S.M."/>
            <person name="Mascher T."/>
            <person name="Medema M.H."/>
            <person name="Devos D.P."/>
            <person name="Kaster A.-K."/>
            <person name="Ovreas L."/>
            <person name="Rohde M."/>
            <person name="Galperin M.Y."/>
            <person name="Jogler C."/>
        </authorList>
    </citation>
    <scope>NUCLEOTIDE SEQUENCE [LARGE SCALE GENOMIC DNA]</scope>
    <source>
        <strain evidence="7 8">Pla144</strain>
    </source>
</reference>
<dbReference type="GO" id="GO:0016887">
    <property type="term" value="F:ATP hydrolysis activity"/>
    <property type="evidence" value="ECO:0007669"/>
    <property type="project" value="TreeGrafter"/>
</dbReference>
<sequence>MQKLTGFLRAIAAAGLLIVAVQNWLAPAVVWGQAGLADVTAAQGISNDLDSGRSSSVGANNDQPVDAEEPASTPSTTDASLDFPQRALTLSFNLGVLLKLIGLVVIFLIWVAAGDWVNRDNQIHGLGWHKWSLIYYLPFLLITFLLFFLPAPTWLRALLMFLTFAFSWVPYVLVHNKNVEPHETVLTGSWWRYAMASMLSSVGIKMSSERKADYEKGVQVDLMAMGAEDASTNSVNLIAARQSPGYLLLKEAIAGIVSRRADKLMLDFTQQGVTVRYEIDGVWHNGEPRDRESSDVMLAVIKTLANLNVKDRKSKQQGQFGAKYEGKTYICPVVTQGVATGERVVISRIGEKQHMAHYEDLGMREGLQKQWAELMGAESGLLIFSSLPGGGLTTMMNVSLEETDRLMRDFAAIEEVSNREHDLQNISVTTYDASKGETPATIIPTLIRTYPNVYVLRDMTDVEAAKLLFKEIQDEHLVVTSIRAKEAAEALLRFLQLKMPAKEFAKVTKGVLYQRLIRKLCTDCKVGYTPSADVLRKLGIPAGKVEQLYRPPKPEEIEKPCKTCQGLGYVGRTGLFELLTVNDKMREILIKQPKLSLLKEAARAARQRSLQEEGILLVAQGTTSLQELTRVLQQ</sequence>
<dbReference type="GO" id="GO:0005886">
    <property type="term" value="C:plasma membrane"/>
    <property type="evidence" value="ECO:0007669"/>
    <property type="project" value="TreeGrafter"/>
</dbReference>
<feature type="compositionally biased region" description="Polar residues" evidence="4">
    <location>
        <begin position="50"/>
        <end position="63"/>
    </location>
</feature>
<evidence type="ECO:0000313" key="7">
    <source>
        <dbReference type="EMBL" id="TWU24540.1"/>
    </source>
</evidence>
<proteinExistence type="inferred from homology"/>
<dbReference type="OrthoDB" id="244550at2"/>
<dbReference type="Gene3D" id="3.40.50.300">
    <property type="entry name" value="P-loop containing nucleotide triphosphate hydrolases"/>
    <property type="match status" value="1"/>
</dbReference>
<keyword evidence="8" id="KW-1185">Reference proteome</keyword>
<dbReference type="Proteomes" id="UP000318437">
    <property type="component" value="Unassembled WGS sequence"/>
</dbReference>
<comment type="caution">
    <text evidence="7">The sequence shown here is derived from an EMBL/GenBank/DDBJ whole genome shotgun (WGS) entry which is preliminary data.</text>
</comment>
<gene>
    <name evidence="7" type="primary">epsE_3</name>
    <name evidence="7" type="ORF">Pla144_34240</name>
</gene>
<evidence type="ECO:0000313" key="8">
    <source>
        <dbReference type="Proteomes" id="UP000318437"/>
    </source>
</evidence>
<keyword evidence="5" id="KW-0812">Transmembrane</keyword>
<keyword evidence="5" id="KW-0472">Membrane</keyword>
<organism evidence="7 8">
    <name type="scientific">Bythopirellula polymerisocia</name>
    <dbReference type="NCBI Taxonomy" id="2528003"/>
    <lineage>
        <taxon>Bacteria</taxon>
        <taxon>Pseudomonadati</taxon>
        <taxon>Planctomycetota</taxon>
        <taxon>Planctomycetia</taxon>
        <taxon>Pirellulales</taxon>
        <taxon>Lacipirellulaceae</taxon>
        <taxon>Bythopirellula</taxon>
    </lineage>
</organism>
<dbReference type="InterPro" id="IPR001482">
    <property type="entry name" value="T2SS/T4SS_dom"/>
</dbReference>